<keyword evidence="2" id="KW-0812">Transmembrane</keyword>
<reference evidence="3 4" key="2">
    <citation type="submission" date="2024-01" db="EMBL/GenBank/DDBJ databases">
        <title>Comparative genomics of Cryptococcus and Kwoniella reveals pathogenesis evolution and contrasting modes of karyotype evolution via chromosome fusion or intercentromeric recombination.</title>
        <authorList>
            <person name="Coelho M.A."/>
            <person name="David-Palma M."/>
            <person name="Shea T."/>
            <person name="Bowers K."/>
            <person name="Mcginley-Smith S."/>
            <person name="Mohammad A.W."/>
            <person name="Gnirke A."/>
            <person name="Yurkov A.M."/>
            <person name="Nowrousian M."/>
            <person name="Sun S."/>
            <person name="Cuomo C.A."/>
            <person name="Heitman J."/>
        </authorList>
    </citation>
    <scope>NUCLEOTIDE SEQUENCE [LARGE SCALE GENOMIC DNA]</scope>
    <source>
        <strain evidence="3 4">IND107</strain>
    </source>
</reference>
<feature type="transmembrane region" description="Helical" evidence="2">
    <location>
        <begin position="23"/>
        <end position="46"/>
    </location>
</feature>
<dbReference type="RefSeq" id="XP_066614319.1">
    <property type="nucleotide sequence ID" value="XM_066757935.1"/>
</dbReference>
<keyword evidence="2" id="KW-1133">Transmembrane helix</keyword>
<evidence type="ECO:0000256" key="2">
    <source>
        <dbReference type="SAM" id="Phobius"/>
    </source>
</evidence>
<keyword evidence="2" id="KW-0472">Membrane</keyword>
<organism evidence="3 4">
    <name type="scientific">Cryptococcus tetragattii IND107</name>
    <dbReference type="NCBI Taxonomy" id="1296105"/>
    <lineage>
        <taxon>Eukaryota</taxon>
        <taxon>Fungi</taxon>
        <taxon>Dikarya</taxon>
        <taxon>Basidiomycota</taxon>
        <taxon>Agaricomycotina</taxon>
        <taxon>Tremellomycetes</taxon>
        <taxon>Tremellales</taxon>
        <taxon>Cryptococcaceae</taxon>
        <taxon>Cryptococcus</taxon>
        <taxon>Cryptococcus gattii species complex</taxon>
    </lineage>
</organism>
<feature type="compositionally biased region" description="Low complexity" evidence="1">
    <location>
        <begin position="82"/>
        <end position="95"/>
    </location>
</feature>
<dbReference type="EMBL" id="ATAM02000005">
    <property type="protein sequence ID" value="KAL0250132.1"/>
    <property type="molecule type" value="Genomic_DNA"/>
</dbReference>
<name>A0ABR3BUL7_9TREE</name>
<gene>
    <name evidence="3" type="ORF">I308_103440</name>
</gene>
<dbReference type="GeneID" id="91990296"/>
<protein>
    <submittedName>
        <fullName evidence="3">Uncharacterized protein</fullName>
    </submittedName>
</protein>
<feature type="region of interest" description="Disordered" evidence="1">
    <location>
        <begin position="76"/>
        <end position="95"/>
    </location>
</feature>
<keyword evidence="4" id="KW-1185">Reference proteome</keyword>
<proteinExistence type="predicted"/>
<evidence type="ECO:0000256" key="1">
    <source>
        <dbReference type="SAM" id="MobiDB-lite"/>
    </source>
</evidence>
<sequence>MWEQVLYPELPGILAYFPFACRLAAFTLFTPFGVCIILDIVAYAIARTLHLTITPRRVPRSPPTLTSQILTEAVPVTDADSDSLSSSSASSSPSP</sequence>
<dbReference type="Proteomes" id="UP000054399">
    <property type="component" value="Unassembled WGS sequence"/>
</dbReference>
<evidence type="ECO:0000313" key="3">
    <source>
        <dbReference type="EMBL" id="KAL0250132.1"/>
    </source>
</evidence>
<reference evidence="4" key="1">
    <citation type="submission" date="2015-01" db="EMBL/GenBank/DDBJ databases">
        <title>The Genome Sequence of Cryptococcus gattii MMRL2647.</title>
        <authorList>
            <consortium name="The Broad Institute Genomics Platform"/>
            <person name="Cuomo C."/>
            <person name="Litvintseva A."/>
            <person name="Chen Y."/>
            <person name="Heitman J."/>
            <person name="Sun S."/>
            <person name="Springer D."/>
            <person name="Dromer F."/>
            <person name="Young S."/>
            <person name="Zeng Q."/>
            <person name="Gargeya S."/>
            <person name="Abouelleil A."/>
            <person name="Alvarado L."/>
            <person name="Chapman S.B."/>
            <person name="Gainer-Dewar J."/>
            <person name="Goldberg J."/>
            <person name="Griggs A."/>
            <person name="Gujja S."/>
            <person name="Hansen M."/>
            <person name="Howarth C."/>
            <person name="Imamovic A."/>
            <person name="Larimer J."/>
            <person name="Murphy C."/>
            <person name="Naylor J."/>
            <person name="Pearson M."/>
            <person name="Priest M."/>
            <person name="Roberts A."/>
            <person name="Saif S."/>
            <person name="Shea T."/>
            <person name="Sykes S."/>
            <person name="Wortman J."/>
            <person name="Nusbaum C."/>
            <person name="Birren B."/>
        </authorList>
    </citation>
    <scope>NUCLEOTIDE SEQUENCE [LARGE SCALE GENOMIC DNA]</scope>
    <source>
        <strain evidence="4">IND107</strain>
    </source>
</reference>
<comment type="caution">
    <text evidence="3">The sequence shown here is derived from an EMBL/GenBank/DDBJ whole genome shotgun (WGS) entry which is preliminary data.</text>
</comment>
<accession>A0ABR3BUL7</accession>
<evidence type="ECO:0000313" key="4">
    <source>
        <dbReference type="Proteomes" id="UP000054399"/>
    </source>
</evidence>